<reference evidence="1" key="2">
    <citation type="submission" date="2021-01" db="EMBL/GenBank/DDBJ databases">
        <authorList>
            <person name="Hahn C.R."/>
            <person name="Youssef N.H."/>
            <person name="Elshahed M."/>
        </authorList>
    </citation>
    <scope>NUCLEOTIDE SEQUENCE</scope>
    <source>
        <strain evidence="1">Zod_Metabat.24</strain>
    </source>
</reference>
<name>A0A9D8KBK3_9DELT</name>
<organism evidence="1 2">
    <name type="scientific">Candidatus Zymogenus saltonus</name>
    <dbReference type="NCBI Taxonomy" id="2844893"/>
    <lineage>
        <taxon>Bacteria</taxon>
        <taxon>Deltaproteobacteria</taxon>
        <taxon>Candidatus Zymogenia</taxon>
        <taxon>Candidatus Zymogeniales</taxon>
        <taxon>Candidatus Zymogenaceae</taxon>
        <taxon>Candidatus Zymogenus</taxon>
    </lineage>
</organism>
<protein>
    <submittedName>
        <fullName evidence="1">Uncharacterized protein</fullName>
    </submittedName>
</protein>
<comment type="caution">
    <text evidence="1">The sequence shown here is derived from an EMBL/GenBank/DDBJ whole genome shotgun (WGS) entry which is preliminary data.</text>
</comment>
<sequence length="48" mass="5613">MFFKFLSKTRRCVFPDEAILAFRVDDNVGTRIREVLFDDAGKHRPISP</sequence>
<reference evidence="1" key="1">
    <citation type="journal article" date="2021" name="Environ. Microbiol.">
        <title>Genomic characterization of three novel Desulfobacterota classes expand the metabolic and phylogenetic diversity of the phylum.</title>
        <authorList>
            <person name="Murphy C.L."/>
            <person name="Biggerstaff J."/>
            <person name="Eichhorn A."/>
            <person name="Ewing E."/>
            <person name="Shahan R."/>
            <person name="Soriano D."/>
            <person name="Stewart S."/>
            <person name="VanMol K."/>
            <person name="Walker R."/>
            <person name="Walters P."/>
            <person name="Elshahed M.S."/>
            <person name="Youssef N.H."/>
        </authorList>
    </citation>
    <scope>NUCLEOTIDE SEQUENCE</scope>
    <source>
        <strain evidence="1">Zod_Metabat.24</strain>
    </source>
</reference>
<evidence type="ECO:0000313" key="2">
    <source>
        <dbReference type="Proteomes" id="UP000809273"/>
    </source>
</evidence>
<evidence type="ECO:0000313" key="1">
    <source>
        <dbReference type="EMBL" id="MBN1571612.1"/>
    </source>
</evidence>
<gene>
    <name evidence="1" type="ORF">JW984_00265</name>
</gene>
<dbReference type="Proteomes" id="UP000809273">
    <property type="component" value="Unassembled WGS sequence"/>
</dbReference>
<dbReference type="EMBL" id="JAFGIX010000001">
    <property type="protein sequence ID" value="MBN1571612.1"/>
    <property type="molecule type" value="Genomic_DNA"/>
</dbReference>
<accession>A0A9D8KBK3</accession>
<proteinExistence type="predicted"/>
<dbReference type="AlphaFoldDB" id="A0A9D8KBK3"/>